<comment type="caution">
    <text evidence="2">The sequence shown here is derived from an EMBL/GenBank/DDBJ whole genome shotgun (WGS) entry which is preliminary data.</text>
</comment>
<accession>A0A418M9C6</accession>
<evidence type="ECO:0000313" key="3">
    <source>
        <dbReference type="Proteomes" id="UP000283523"/>
    </source>
</evidence>
<evidence type="ECO:0000256" key="1">
    <source>
        <dbReference type="SAM" id="SignalP"/>
    </source>
</evidence>
<proteinExistence type="predicted"/>
<name>A0A418M9C6_9BACT</name>
<evidence type="ECO:0008006" key="4">
    <source>
        <dbReference type="Google" id="ProtNLM"/>
    </source>
</evidence>
<feature type="signal peptide" evidence="1">
    <location>
        <begin position="1"/>
        <end position="21"/>
    </location>
</feature>
<gene>
    <name evidence="2" type="ORF">DYU11_16915</name>
</gene>
<dbReference type="RefSeq" id="WP_119668866.1">
    <property type="nucleotide sequence ID" value="NZ_QXED01000004.1"/>
</dbReference>
<keyword evidence="3" id="KW-1185">Reference proteome</keyword>
<organism evidence="2 3">
    <name type="scientific">Fibrisoma montanum</name>
    <dbReference type="NCBI Taxonomy" id="2305895"/>
    <lineage>
        <taxon>Bacteria</taxon>
        <taxon>Pseudomonadati</taxon>
        <taxon>Bacteroidota</taxon>
        <taxon>Cytophagia</taxon>
        <taxon>Cytophagales</taxon>
        <taxon>Spirosomataceae</taxon>
        <taxon>Fibrisoma</taxon>
    </lineage>
</organism>
<protein>
    <recommendedName>
        <fullName evidence="4">Tetratricopeptide repeat protein</fullName>
    </recommendedName>
</protein>
<sequence length="221" mass="24453">MKTFITSALILFIINVVPAQAQSTGSDQYKQAMTEALSRMKTQSEKTPVPDMLAMANQFERIAGVETKEWLPRYYAGLIYVYLGFMGKDEAEKDKFLDQADAHLKAALALAPDNDELAVLKAYIAQSRMVVDPANRWQQYGPLFQSGVEKAKSLNPNNPRPYVLEGTSLMYTPEQFGGGPGAACPVLKQAAEKFATFKPASDLHPMWGKTQIEPMLAKCPK</sequence>
<dbReference type="AlphaFoldDB" id="A0A418M9C6"/>
<dbReference type="OrthoDB" id="1150971at2"/>
<dbReference type="EMBL" id="QXED01000004">
    <property type="protein sequence ID" value="RIV22683.1"/>
    <property type="molecule type" value="Genomic_DNA"/>
</dbReference>
<dbReference type="Proteomes" id="UP000283523">
    <property type="component" value="Unassembled WGS sequence"/>
</dbReference>
<feature type="chain" id="PRO_5019296295" description="Tetratricopeptide repeat protein" evidence="1">
    <location>
        <begin position="22"/>
        <end position="221"/>
    </location>
</feature>
<reference evidence="2 3" key="1">
    <citation type="submission" date="2018-08" db="EMBL/GenBank/DDBJ databases">
        <title>Fibrisoma montanum sp. nov., isolated from Danxia mountain soil.</title>
        <authorList>
            <person name="Huang Y."/>
        </authorList>
    </citation>
    <scope>NUCLEOTIDE SEQUENCE [LARGE SCALE GENOMIC DNA]</scope>
    <source>
        <strain evidence="2 3">HYT19</strain>
    </source>
</reference>
<evidence type="ECO:0000313" key="2">
    <source>
        <dbReference type="EMBL" id="RIV22683.1"/>
    </source>
</evidence>
<keyword evidence="1" id="KW-0732">Signal</keyword>